<accession>A0A1G2B6I2</accession>
<dbReference type="Gene3D" id="3.40.50.1240">
    <property type="entry name" value="Phosphoglycerate mutase-like"/>
    <property type="match status" value="1"/>
</dbReference>
<dbReference type="InterPro" id="IPR013078">
    <property type="entry name" value="His_Pase_superF_clade-1"/>
</dbReference>
<name>A0A1G2B6I2_9BACT</name>
<gene>
    <name evidence="1" type="ORF">A2898_03835</name>
</gene>
<organism evidence="1 2">
    <name type="scientific">Candidatus Kerfeldbacteria bacterium RIFCSPLOWO2_01_FULL_48_11</name>
    <dbReference type="NCBI Taxonomy" id="1798543"/>
    <lineage>
        <taxon>Bacteria</taxon>
        <taxon>Candidatus Kerfeldiibacteriota</taxon>
    </lineage>
</organism>
<dbReference type="AlphaFoldDB" id="A0A1G2B6I2"/>
<comment type="caution">
    <text evidence="1">The sequence shown here is derived from an EMBL/GenBank/DDBJ whole genome shotgun (WGS) entry which is preliminary data.</text>
</comment>
<dbReference type="EMBL" id="MHKE01000004">
    <property type="protein sequence ID" value="OGY84818.1"/>
    <property type="molecule type" value="Genomic_DNA"/>
</dbReference>
<proteinExistence type="predicted"/>
<evidence type="ECO:0000313" key="1">
    <source>
        <dbReference type="EMBL" id="OGY84818.1"/>
    </source>
</evidence>
<evidence type="ECO:0008006" key="3">
    <source>
        <dbReference type="Google" id="ProtNLM"/>
    </source>
</evidence>
<dbReference type="STRING" id="1798543.A2898_03835"/>
<dbReference type="SUPFAM" id="SSF53254">
    <property type="entry name" value="Phosphoglycerate mutase-like"/>
    <property type="match status" value="1"/>
</dbReference>
<protein>
    <recommendedName>
        <fullName evidence="3">Phosphoglycerate mutase</fullName>
    </recommendedName>
</protein>
<dbReference type="Proteomes" id="UP000179164">
    <property type="component" value="Unassembled WGS sequence"/>
</dbReference>
<dbReference type="InterPro" id="IPR029033">
    <property type="entry name" value="His_PPase_superfam"/>
</dbReference>
<reference evidence="1 2" key="1">
    <citation type="journal article" date="2016" name="Nat. Commun.">
        <title>Thousands of microbial genomes shed light on interconnected biogeochemical processes in an aquifer system.</title>
        <authorList>
            <person name="Anantharaman K."/>
            <person name="Brown C.T."/>
            <person name="Hug L.A."/>
            <person name="Sharon I."/>
            <person name="Castelle C.J."/>
            <person name="Probst A.J."/>
            <person name="Thomas B.C."/>
            <person name="Singh A."/>
            <person name="Wilkins M.J."/>
            <person name="Karaoz U."/>
            <person name="Brodie E.L."/>
            <person name="Williams K.H."/>
            <person name="Hubbard S.S."/>
            <person name="Banfield J.F."/>
        </authorList>
    </citation>
    <scope>NUCLEOTIDE SEQUENCE [LARGE SCALE GENOMIC DNA]</scope>
</reference>
<evidence type="ECO:0000313" key="2">
    <source>
        <dbReference type="Proteomes" id="UP000179164"/>
    </source>
</evidence>
<dbReference type="Pfam" id="PF00300">
    <property type="entry name" value="His_Phos_1"/>
    <property type="match status" value="1"/>
</dbReference>
<sequence>MRHYDRKKPDEDQPPTNYGWLSSVAAALELRRLGLVPNAILTSPQPRAVRMAEIIRQVLGLTYSCYELPALNDMSSDKGFDMKRLKSECGEAGKSPEEYALCTEWSHRYLYDRSEALFTELTAWLTEHANEGDVVAMVSHGAAVEMRFLRMLLSTKTDSPVVPKQMVENTLQSGLVDLIPGGMFDTCEGGIWRNTAIAAFEKPQIVCCEQVDTFRLPAEIKALKSVYPN</sequence>